<reference evidence="1" key="2">
    <citation type="submission" date="2014-07" db="EMBL/GenBank/DDBJ databases">
        <authorList>
            <person name="Hull J."/>
        </authorList>
    </citation>
    <scope>NUCLEOTIDE SEQUENCE</scope>
</reference>
<dbReference type="EMBL" id="GBHO01029071">
    <property type="protein sequence ID" value="JAG14533.1"/>
    <property type="molecule type" value="Transcribed_RNA"/>
</dbReference>
<dbReference type="AlphaFoldDB" id="A0A0A9X6V4"/>
<organism evidence="1">
    <name type="scientific">Lygus hesperus</name>
    <name type="common">Western plant bug</name>
    <dbReference type="NCBI Taxonomy" id="30085"/>
    <lineage>
        <taxon>Eukaryota</taxon>
        <taxon>Metazoa</taxon>
        <taxon>Ecdysozoa</taxon>
        <taxon>Arthropoda</taxon>
        <taxon>Hexapoda</taxon>
        <taxon>Insecta</taxon>
        <taxon>Pterygota</taxon>
        <taxon>Neoptera</taxon>
        <taxon>Paraneoptera</taxon>
        <taxon>Hemiptera</taxon>
        <taxon>Heteroptera</taxon>
        <taxon>Panheteroptera</taxon>
        <taxon>Cimicomorpha</taxon>
        <taxon>Miridae</taxon>
        <taxon>Mirini</taxon>
        <taxon>Lygus</taxon>
    </lineage>
</organism>
<sequence length="130" mass="14377">GARAEMLSYRWIVNLYCLSSRIRDLLNEFVELVGANACPCDVRQTALLIGKAKGDITHNKAHVYSNQELNYRVDPLFSFQGRELIPGIAKKSNTPEHELKSIATAFLAETYQGADAILSCDGSKTETRTG</sequence>
<gene>
    <name evidence="1" type="ORF">CM83_9179</name>
</gene>
<feature type="non-terminal residue" evidence="1">
    <location>
        <position position="130"/>
    </location>
</feature>
<evidence type="ECO:0000313" key="1">
    <source>
        <dbReference type="EMBL" id="JAG14533.1"/>
    </source>
</evidence>
<proteinExistence type="predicted"/>
<feature type="non-terminal residue" evidence="1">
    <location>
        <position position="1"/>
    </location>
</feature>
<protein>
    <submittedName>
        <fullName evidence="1">Uncharacterized protein</fullName>
    </submittedName>
</protein>
<accession>A0A0A9X6V4</accession>
<name>A0A0A9X6V4_LYGHE</name>
<reference evidence="1" key="1">
    <citation type="journal article" date="2014" name="PLoS ONE">
        <title>Transcriptome-Based Identification of ABC Transporters in the Western Tarnished Plant Bug Lygus hesperus.</title>
        <authorList>
            <person name="Hull J.J."/>
            <person name="Chaney K."/>
            <person name="Geib S.M."/>
            <person name="Fabrick J.A."/>
            <person name="Brent C.S."/>
            <person name="Walsh D."/>
            <person name="Lavine L.C."/>
        </authorList>
    </citation>
    <scope>NUCLEOTIDE SEQUENCE</scope>
</reference>